<dbReference type="InterPro" id="IPR005297">
    <property type="entry name" value="Lipoprotein_repeat"/>
</dbReference>
<dbReference type="GO" id="GO:0043448">
    <property type="term" value="P:alkane catabolic process"/>
    <property type="evidence" value="ECO:0007669"/>
    <property type="project" value="TreeGrafter"/>
</dbReference>
<dbReference type="EMBL" id="VSFG01000003">
    <property type="protein sequence ID" value="TYB45572.1"/>
    <property type="molecule type" value="Genomic_DNA"/>
</dbReference>
<evidence type="ECO:0008006" key="3">
    <source>
        <dbReference type="Google" id="ProtNLM"/>
    </source>
</evidence>
<name>A0A5D0NM88_9ACTN</name>
<sequence>MNVRLRCPGVRRDLEAGFNRRKRNWIEPAPVRSTCSGAVRAIHSSPPKGSILMRARFVLLGAVAIVGLAGCGGSDKGHAEKSEDVAVKVSRSELGPIITDRYGRALYAFTKDRAGTSVCEDECIATWPALASKTKVSPGQGIDKSLLKNSQRSAGTFQATYGDWPLYYYAGDEKPGDLGGQGVDDEWFVVGADGKLVKQEA</sequence>
<dbReference type="PANTHER" id="PTHR39335:SF1">
    <property type="entry name" value="BLL4220 PROTEIN"/>
    <property type="match status" value="1"/>
</dbReference>
<accession>A0A5D0NM88</accession>
<comment type="caution">
    <text evidence="1">The sequence shown here is derived from an EMBL/GenBank/DDBJ whole genome shotgun (WGS) entry which is preliminary data.</text>
</comment>
<dbReference type="AlphaFoldDB" id="A0A5D0NM88"/>
<dbReference type="Proteomes" id="UP000323380">
    <property type="component" value="Unassembled WGS sequence"/>
</dbReference>
<evidence type="ECO:0000313" key="1">
    <source>
        <dbReference type="EMBL" id="TYB45572.1"/>
    </source>
</evidence>
<dbReference type="PANTHER" id="PTHR39335">
    <property type="entry name" value="BLL4220 PROTEIN"/>
    <property type="match status" value="1"/>
</dbReference>
<proteinExistence type="predicted"/>
<gene>
    <name evidence="1" type="ORF">FXF69_19280</name>
</gene>
<organism evidence="1 2">
    <name type="scientific">Actinomadura chibensis</name>
    <dbReference type="NCBI Taxonomy" id="392828"/>
    <lineage>
        <taxon>Bacteria</taxon>
        <taxon>Bacillati</taxon>
        <taxon>Actinomycetota</taxon>
        <taxon>Actinomycetes</taxon>
        <taxon>Streptosporangiales</taxon>
        <taxon>Thermomonosporaceae</taxon>
        <taxon>Actinomadura</taxon>
    </lineage>
</organism>
<keyword evidence="2" id="KW-1185">Reference proteome</keyword>
<evidence type="ECO:0000313" key="2">
    <source>
        <dbReference type="Proteomes" id="UP000323380"/>
    </source>
</evidence>
<dbReference type="STRING" id="1220554.GCA_001552135_05732"/>
<dbReference type="Pfam" id="PF03640">
    <property type="entry name" value="Lipoprotein_15"/>
    <property type="match status" value="2"/>
</dbReference>
<reference evidence="1 2" key="1">
    <citation type="submission" date="2019-08" db="EMBL/GenBank/DDBJ databases">
        <title>Actinomadura sp. nov. CYP1-5 isolated from mountain soil.</title>
        <authorList>
            <person name="Songsumanus A."/>
            <person name="Kuncharoen N."/>
            <person name="Kudo T."/>
            <person name="Yuki M."/>
            <person name="Igarashi Y."/>
            <person name="Tanasupawat S."/>
        </authorList>
    </citation>
    <scope>NUCLEOTIDE SEQUENCE [LARGE SCALE GENOMIC DNA]</scope>
    <source>
        <strain evidence="1 2">JCM 14158</strain>
    </source>
</reference>
<protein>
    <recommendedName>
        <fullName evidence="3">Lipoprotein</fullName>
    </recommendedName>
</protein>